<evidence type="ECO:0000256" key="1">
    <source>
        <dbReference type="ARBA" id="ARBA00022598"/>
    </source>
</evidence>
<organism evidence="7 8">
    <name type="scientific">Paraphotobacterium marinum</name>
    <dbReference type="NCBI Taxonomy" id="1755811"/>
    <lineage>
        <taxon>Bacteria</taxon>
        <taxon>Pseudomonadati</taxon>
        <taxon>Pseudomonadota</taxon>
        <taxon>Gammaproteobacteria</taxon>
        <taxon>Vibrionales</taxon>
        <taxon>Vibrionaceae</taxon>
        <taxon>Paraphotobacterium</taxon>
    </lineage>
</organism>
<keyword evidence="4" id="KW-0007">Acetylation</keyword>
<dbReference type="InterPro" id="IPR045851">
    <property type="entry name" value="AMP-bd_C_sf"/>
</dbReference>
<keyword evidence="1" id="KW-0436">Ligase</keyword>
<dbReference type="AlphaFoldDB" id="A0A220VEL4"/>
<dbReference type="GO" id="GO:0006085">
    <property type="term" value="P:acetyl-CoA biosynthetic process"/>
    <property type="evidence" value="ECO:0007669"/>
    <property type="project" value="TreeGrafter"/>
</dbReference>
<dbReference type="EMBL" id="CP022355">
    <property type="protein sequence ID" value="ASK78844.1"/>
    <property type="molecule type" value="Genomic_DNA"/>
</dbReference>
<dbReference type="InterPro" id="IPR000873">
    <property type="entry name" value="AMP-dep_synth/lig_dom"/>
</dbReference>
<dbReference type="Pfam" id="PF13193">
    <property type="entry name" value="AMP-binding_C"/>
    <property type="match status" value="1"/>
</dbReference>
<evidence type="ECO:0000259" key="6">
    <source>
        <dbReference type="Pfam" id="PF13193"/>
    </source>
</evidence>
<proteinExistence type="predicted"/>
<feature type="domain" description="AMP-dependent synthetase/ligase" evidence="5">
    <location>
        <begin position="20"/>
        <end position="250"/>
    </location>
</feature>
<evidence type="ECO:0000256" key="2">
    <source>
        <dbReference type="ARBA" id="ARBA00022741"/>
    </source>
</evidence>
<dbReference type="Gene3D" id="3.30.300.30">
    <property type="match status" value="1"/>
</dbReference>
<dbReference type="InterPro" id="IPR042099">
    <property type="entry name" value="ANL_N_sf"/>
</dbReference>
<dbReference type="GO" id="GO:0005829">
    <property type="term" value="C:cytosol"/>
    <property type="evidence" value="ECO:0007669"/>
    <property type="project" value="TreeGrafter"/>
</dbReference>
<dbReference type="PROSITE" id="PS00455">
    <property type="entry name" value="AMP_BINDING"/>
    <property type="match status" value="1"/>
</dbReference>
<dbReference type="SUPFAM" id="SSF56801">
    <property type="entry name" value="Acetyl-CoA synthetase-like"/>
    <property type="match status" value="1"/>
</dbReference>
<evidence type="ECO:0000259" key="5">
    <source>
        <dbReference type="Pfam" id="PF00501"/>
    </source>
</evidence>
<dbReference type="Gene3D" id="3.40.50.12780">
    <property type="entry name" value="N-terminal domain of ligase-like"/>
    <property type="match status" value="1"/>
</dbReference>
<name>A0A220VEL4_9GAMM</name>
<dbReference type="InterPro" id="IPR025110">
    <property type="entry name" value="AMP-bd_C"/>
</dbReference>
<dbReference type="KEGG" id="pmai:CF386_04005"/>
<dbReference type="PANTHER" id="PTHR24095">
    <property type="entry name" value="ACETYL-COENZYME A SYNTHETASE"/>
    <property type="match status" value="1"/>
</dbReference>
<accession>A0A220VEL4</accession>
<dbReference type="Pfam" id="PF00501">
    <property type="entry name" value="AMP-binding"/>
    <property type="match status" value="1"/>
</dbReference>
<evidence type="ECO:0000313" key="7">
    <source>
        <dbReference type="EMBL" id="ASK78844.1"/>
    </source>
</evidence>
<dbReference type="Proteomes" id="UP000242175">
    <property type="component" value="Chromosome large"/>
</dbReference>
<dbReference type="PANTHER" id="PTHR24095:SF243">
    <property type="entry name" value="ACETYL-COENZYME A SYNTHETASE"/>
    <property type="match status" value="1"/>
</dbReference>
<keyword evidence="3" id="KW-0067">ATP-binding</keyword>
<dbReference type="GO" id="GO:0003987">
    <property type="term" value="F:acetate-CoA ligase activity"/>
    <property type="evidence" value="ECO:0007669"/>
    <property type="project" value="TreeGrafter"/>
</dbReference>
<dbReference type="InterPro" id="IPR020845">
    <property type="entry name" value="AMP-binding_CS"/>
</dbReference>
<evidence type="ECO:0000313" key="8">
    <source>
        <dbReference type="Proteomes" id="UP000242175"/>
    </source>
</evidence>
<feature type="domain" description="AMP-binding enzyme C-terminal" evidence="6">
    <location>
        <begin position="313"/>
        <end position="391"/>
    </location>
</feature>
<keyword evidence="8" id="KW-1185">Reference proteome</keyword>
<evidence type="ECO:0000256" key="4">
    <source>
        <dbReference type="ARBA" id="ARBA00022990"/>
    </source>
</evidence>
<reference evidence="7 8" key="1">
    <citation type="journal article" date="2016" name="Int. J. Syst. Evol. Microbiol.">
        <title>Paraphotobacterium marinum gen. nov., sp. nov., a member of the family Vibrionaceae, isolated from surface seawater.</title>
        <authorList>
            <person name="Huang Z."/>
            <person name="Dong C."/>
            <person name="Shao Z."/>
        </authorList>
    </citation>
    <scope>NUCLEOTIDE SEQUENCE [LARGE SCALE GENOMIC DNA]</scope>
    <source>
        <strain evidence="7 8">NSCS20N07D</strain>
    </source>
</reference>
<evidence type="ECO:0000256" key="3">
    <source>
        <dbReference type="ARBA" id="ARBA00022840"/>
    </source>
</evidence>
<dbReference type="GO" id="GO:0005524">
    <property type="term" value="F:ATP binding"/>
    <property type="evidence" value="ECO:0007669"/>
    <property type="project" value="UniProtKB-KW"/>
</dbReference>
<keyword evidence="2" id="KW-0547">Nucleotide-binding</keyword>
<gene>
    <name evidence="7" type="ORF">CF386_04005</name>
</gene>
<protein>
    <submittedName>
        <fullName evidence="7">Acetyl-coenzyme A synthetase</fullName>
    </submittedName>
</protein>
<sequence>MIFNPLGKIDDLYDHELNWHDELNKASEKNEPTVLSSNDPLFILYTSGSTGTPKGLVHSSGGYLVHVHNTFKDLFNFKQDDIYWSTADIGWITGHSYGVYGPLSNGATILIFEGNPLYEDGININSLIEKHQVNIFYTAPTLIRSLMSKKHLKNHVSTKSSLKVLGSVGEPLNPEAWSWYYNDFGQQKCPIIDTWWQTETGGILIAPKIKNYKKIAGSAGTSINGTEGFIINNHAEECKPDEEGFLVFRDSWPGQAISIFGDHARFEKTYFEQFSGFYCSGDGAKKDLQNNFFITGRIDDVLNVSGHRMGTSEIESAIVSHKSVVEAGVIGIPDKVKGEAIFAFVAVDDHTKKTTDLKVDIKNWVKKEIGALAIPSDIELVSELPKTRSGKIMRRILKKIAINDFDNFGDISTLANPESVNELISLKKQ</sequence>